<dbReference type="InterPro" id="IPR013324">
    <property type="entry name" value="RNA_pol_sigma_r3/r4-like"/>
</dbReference>
<dbReference type="PANTHER" id="PTHR43133:SF65">
    <property type="entry name" value="ECF RNA POLYMERASE SIGMA FACTOR SIGG"/>
    <property type="match status" value="1"/>
</dbReference>
<proteinExistence type="inferred from homology"/>
<dbReference type="InterPro" id="IPR032710">
    <property type="entry name" value="NTF2-like_dom_sf"/>
</dbReference>
<dbReference type="SUPFAM" id="SSF88946">
    <property type="entry name" value="Sigma2 domain of RNA polymerase sigma factors"/>
    <property type="match status" value="1"/>
</dbReference>
<dbReference type="Pfam" id="PF04542">
    <property type="entry name" value="Sigma70_r2"/>
    <property type="match status" value="1"/>
</dbReference>
<evidence type="ECO:0000313" key="11">
    <source>
        <dbReference type="Proteomes" id="UP001344906"/>
    </source>
</evidence>
<dbReference type="PANTHER" id="PTHR43133">
    <property type="entry name" value="RNA POLYMERASE ECF-TYPE SIGMA FACTO"/>
    <property type="match status" value="1"/>
</dbReference>
<evidence type="ECO:0000256" key="4">
    <source>
        <dbReference type="ARBA" id="ARBA00023082"/>
    </source>
</evidence>
<comment type="caution">
    <text evidence="10">The sequence shown here is derived from an EMBL/GenBank/DDBJ whole genome shotgun (WGS) entry which is preliminary data.</text>
</comment>
<dbReference type="Gene3D" id="3.10.450.50">
    <property type="match status" value="1"/>
</dbReference>
<dbReference type="InterPro" id="IPR013249">
    <property type="entry name" value="RNA_pol_sigma70_r4_t2"/>
</dbReference>
<dbReference type="Proteomes" id="UP001344906">
    <property type="component" value="Unassembled WGS sequence"/>
</dbReference>
<dbReference type="InterPro" id="IPR039425">
    <property type="entry name" value="RNA_pol_sigma-70-like"/>
</dbReference>
<dbReference type="EMBL" id="BSRI01000002">
    <property type="protein sequence ID" value="GLV60715.1"/>
    <property type="molecule type" value="Genomic_DNA"/>
</dbReference>
<keyword evidence="11" id="KW-1185">Reference proteome</keyword>
<evidence type="ECO:0000256" key="1">
    <source>
        <dbReference type="ARBA" id="ARBA00010641"/>
    </source>
</evidence>
<dbReference type="PROSITE" id="PS01063">
    <property type="entry name" value="SIGMA70_ECF"/>
    <property type="match status" value="1"/>
</dbReference>
<dbReference type="InterPro" id="IPR014305">
    <property type="entry name" value="RNA_pol_sigma-G_actinobac"/>
</dbReference>
<keyword evidence="4 7" id="KW-0731">Sigma factor</keyword>
<dbReference type="NCBIfam" id="TIGR02937">
    <property type="entry name" value="sigma70-ECF"/>
    <property type="match status" value="1"/>
</dbReference>
<dbReference type="NCBIfam" id="NF006089">
    <property type="entry name" value="PRK08241.1"/>
    <property type="match status" value="1"/>
</dbReference>
<evidence type="ECO:0000313" key="10">
    <source>
        <dbReference type="EMBL" id="GLV60715.1"/>
    </source>
</evidence>
<dbReference type="InterPro" id="IPR013325">
    <property type="entry name" value="RNA_pol_sigma_r2"/>
</dbReference>
<evidence type="ECO:0000256" key="2">
    <source>
        <dbReference type="ARBA" id="ARBA00011344"/>
    </source>
</evidence>
<sequence length="337" mass="37689">METPVQIALALAAQAGDQKAFETLVGAYQRELLVHCYRMLGSFHDAEDLLQETLLRAWEKHTTLTNPGAYRSWLYRIATNLCLDRLRSASRRSLPPDTHPMSNPSDPVPPRLREPIWLEPFPDDVLADWHSDPQDRAERNEQTTLAFLIALQHLTPTQRAVLLLREVLSWEAREVAEWLNLSVPAVNSALQRARRAMRQGDVASQAPMAPPNLRAQKLLESYVALWEQADIPGFVALLRDDAWFTMPPLPAWFQGRTAIATVLATSIFTPGRQRRLLPTHANGCPAFAYYQREAGEQVFKLIGLVVLGVEGEQIASLVAFLDVSSLSSFALPPSLGE</sequence>
<evidence type="ECO:0000256" key="7">
    <source>
        <dbReference type="RuleBase" id="RU000716"/>
    </source>
</evidence>
<keyword evidence="3 7" id="KW-0805">Transcription regulation</keyword>
<dbReference type="Gene3D" id="1.10.1740.10">
    <property type="match status" value="1"/>
</dbReference>
<dbReference type="InterPro" id="IPR007627">
    <property type="entry name" value="RNA_pol_sigma70_r2"/>
</dbReference>
<dbReference type="NCBIfam" id="TIGR02960">
    <property type="entry name" value="SigX5"/>
    <property type="match status" value="1"/>
</dbReference>
<dbReference type="InterPro" id="IPR014284">
    <property type="entry name" value="RNA_pol_sigma-70_dom"/>
</dbReference>
<gene>
    <name evidence="10" type="primary">sigG</name>
    <name evidence="10" type="ORF">KDH_75340</name>
</gene>
<comment type="subunit">
    <text evidence="2">Interacts transiently with the RNA polymerase catalytic core formed by RpoA, RpoB, RpoC and RpoZ (2 alpha, 1 beta, 1 beta' and 1 omega subunit) to form the RNA polymerase holoenzyme that can initiate transcription.</text>
</comment>
<dbReference type="InterPro" id="IPR036388">
    <property type="entry name" value="WH-like_DNA-bd_sf"/>
</dbReference>
<accession>A0ABQ6G3W8</accession>
<evidence type="ECO:0000256" key="6">
    <source>
        <dbReference type="ARBA" id="ARBA00023163"/>
    </source>
</evidence>
<dbReference type="Pfam" id="PF08281">
    <property type="entry name" value="Sigma70_r4_2"/>
    <property type="match status" value="1"/>
</dbReference>
<organism evidence="10 11">
    <name type="scientific">Dictyobacter halimunensis</name>
    <dbReference type="NCBI Taxonomy" id="3026934"/>
    <lineage>
        <taxon>Bacteria</taxon>
        <taxon>Bacillati</taxon>
        <taxon>Chloroflexota</taxon>
        <taxon>Ktedonobacteria</taxon>
        <taxon>Ktedonobacterales</taxon>
        <taxon>Dictyobacteraceae</taxon>
        <taxon>Dictyobacter</taxon>
    </lineage>
</organism>
<feature type="domain" description="RNA polymerase sigma factor 70 region 4 type 2" evidence="9">
    <location>
        <begin position="150"/>
        <end position="197"/>
    </location>
</feature>
<name>A0ABQ6G3W8_9CHLR</name>
<keyword evidence="6 7" id="KW-0804">Transcription</keyword>
<dbReference type="SUPFAM" id="SSF54427">
    <property type="entry name" value="NTF2-like"/>
    <property type="match status" value="1"/>
</dbReference>
<keyword evidence="5 7" id="KW-0238">DNA-binding</keyword>
<dbReference type="SUPFAM" id="SSF88659">
    <property type="entry name" value="Sigma3 and sigma4 domains of RNA polymerase sigma factors"/>
    <property type="match status" value="1"/>
</dbReference>
<feature type="domain" description="RNA polymerase sigma-70 region 2" evidence="8">
    <location>
        <begin position="24"/>
        <end position="92"/>
    </location>
</feature>
<dbReference type="Gene3D" id="1.10.10.10">
    <property type="entry name" value="Winged helix-like DNA-binding domain superfamily/Winged helix DNA-binding domain"/>
    <property type="match status" value="1"/>
</dbReference>
<dbReference type="InterPro" id="IPR000838">
    <property type="entry name" value="RNA_pol_sigma70_ECF_CS"/>
</dbReference>
<evidence type="ECO:0000259" key="8">
    <source>
        <dbReference type="Pfam" id="PF04542"/>
    </source>
</evidence>
<protein>
    <recommendedName>
        <fullName evidence="7">RNA polymerase sigma factor</fullName>
    </recommendedName>
</protein>
<evidence type="ECO:0000256" key="5">
    <source>
        <dbReference type="ARBA" id="ARBA00023125"/>
    </source>
</evidence>
<dbReference type="RefSeq" id="WP_338257857.1">
    <property type="nucleotide sequence ID" value="NZ_BSRI01000002.1"/>
</dbReference>
<reference evidence="10 11" key="1">
    <citation type="submission" date="2023-02" db="EMBL/GenBank/DDBJ databases">
        <title>Dictyobacter halimunensis sp. nov., a new member of the class Ktedonobacteria from forest soil in a geothermal area.</title>
        <authorList>
            <person name="Rachmania M.K."/>
            <person name="Ningsih F."/>
            <person name="Sakai Y."/>
            <person name="Yabe S."/>
            <person name="Yokota A."/>
            <person name="Sjamsuridzal W."/>
        </authorList>
    </citation>
    <scope>NUCLEOTIDE SEQUENCE [LARGE SCALE GENOMIC DNA]</scope>
    <source>
        <strain evidence="10 11">S3.2.2.5</strain>
    </source>
</reference>
<dbReference type="CDD" id="cd06171">
    <property type="entry name" value="Sigma70_r4"/>
    <property type="match status" value="1"/>
</dbReference>
<comment type="similarity">
    <text evidence="1 7">Belongs to the sigma-70 factor family. ECF subfamily.</text>
</comment>
<evidence type="ECO:0000256" key="3">
    <source>
        <dbReference type="ARBA" id="ARBA00023015"/>
    </source>
</evidence>
<evidence type="ECO:0000259" key="9">
    <source>
        <dbReference type="Pfam" id="PF08281"/>
    </source>
</evidence>